<proteinExistence type="predicted"/>
<evidence type="ECO:0000313" key="2">
    <source>
        <dbReference type="Proteomes" id="UP000243924"/>
    </source>
</evidence>
<dbReference type="AlphaFoldDB" id="A0A1H2HKJ0"/>
<accession>A0A1H2HKJ0</accession>
<dbReference type="OrthoDB" id="6992731at2"/>
<reference evidence="2" key="1">
    <citation type="submission" date="2016-10" db="EMBL/GenBank/DDBJ databases">
        <authorList>
            <person name="Varghese N."/>
            <person name="Submissions S."/>
        </authorList>
    </citation>
    <scope>NUCLEOTIDE SEQUENCE [LARGE SCALE GENOMIC DNA]</scope>
    <source>
        <strain evidence="2">CECT 8338</strain>
    </source>
</reference>
<protein>
    <submittedName>
        <fullName evidence="1">Uncharacterized protein</fullName>
    </submittedName>
</protein>
<dbReference type="EMBL" id="LT629787">
    <property type="protein sequence ID" value="SDU32363.1"/>
    <property type="molecule type" value="Genomic_DNA"/>
</dbReference>
<name>A0A1H2HKJ0_9GAMM</name>
<dbReference type="RefSeq" id="WP_092388694.1">
    <property type="nucleotide sequence ID" value="NZ_LT629787.1"/>
</dbReference>
<organism evidence="1 2">
    <name type="scientific">Halopseudomonas salegens</name>
    <dbReference type="NCBI Taxonomy" id="1434072"/>
    <lineage>
        <taxon>Bacteria</taxon>
        <taxon>Pseudomonadati</taxon>
        <taxon>Pseudomonadota</taxon>
        <taxon>Gammaproteobacteria</taxon>
        <taxon>Pseudomonadales</taxon>
        <taxon>Pseudomonadaceae</taxon>
        <taxon>Halopseudomonas</taxon>
    </lineage>
</organism>
<keyword evidence="2" id="KW-1185">Reference proteome</keyword>
<gene>
    <name evidence="1" type="ORF">SAMN05216210_3112</name>
</gene>
<evidence type="ECO:0000313" key="1">
    <source>
        <dbReference type="EMBL" id="SDU32363.1"/>
    </source>
</evidence>
<sequence>MRLNQLLEELPAAFNSQVPDWMLGCFRRRCISFANGLSDEQTQVYWLQCGGFTLDLRLPPGPEPLAAKAWADYRADELALIATREGWQADTLWDGKALAWEGGVSLQLHNPWPEPALLQRIGNCMLEFAPSGAYVEDWRLQPPGPGPLVGLRLLEERDDAGHLRHQGGGLIIAGDVAALVRGRAGMVESQGRLPAAVAAAVGQAEQLAALLGCDTALARGDWQQGYQVERSTHPGRACQPLLSLDGFAWDDMASGQLSQECVEAGELLQRRWQLDTWLPDWQPQATTDQAPVAAEWFQRESATLARCLQRLD</sequence>
<dbReference type="STRING" id="1434072.SAMN05216210_3112"/>
<dbReference type="Proteomes" id="UP000243924">
    <property type="component" value="Chromosome I"/>
</dbReference>